<dbReference type="AlphaFoldDB" id="A0A0M8MJ01"/>
<dbReference type="InterPro" id="IPR026444">
    <property type="entry name" value="Secre_tail"/>
</dbReference>
<dbReference type="EMBL" id="LIYD01000005">
    <property type="protein sequence ID" value="KOS06558.1"/>
    <property type="molecule type" value="Genomic_DNA"/>
</dbReference>
<dbReference type="OrthoDB" id="6278496at2"/>
<name>A0A0M8MJ01_9FLAO</name>
<feature type="domain" description="Thioredoxin" evidence="7">
    <location>
        <begin position="21"/>
        <end position="170"/>
    </location>
</feature>
<dbReference type="PATRIC" id="fig|1202724.3.peg.2349"/>
<keyword evidence="9" id="KW-1185">Reference proteome</keyword>
<evidence type="ECO:0000256" key="4">
    <source>
        <dbReference type="ARBA" id="ARBA00023157"/>
    </source>
</evidence>
<dbReference type="STRING" id="1202724.AM493_11315"/>
<comment type="caution">
    <text evidence="8">The sequence shown here is derived from an EMBL/GenBank/DDBJ whole genome shotgun (WGS) entry which is preliminary data.</text>
</comment>
<dbReference type="Pfam" id="PF08534">
    <property type="entry name" value="Redoxin"/>
    <property type="match status" value="1"/>
</dbReference>
<sequence length="484" mass="50950">MKKLLLSLFIAAAGFTAQAQIADGSNAPDFTATDINGNTHTLSEYLAQGKTVIIDISATWCGPCWSYHGSGALEDLYMSYGPGGSDEVVVLFIEGDGATTLADIQGTGNNTQGDWTQHSPYPIIDNASIANAYQIAYFPTVFRICPEGKVYEIDPLTAAGLKTNINTNCGTLEGLASHAKATAIDVYSCEGSAVAKVQVKNYGGSAMTNAVLEVKQGNTVVGTKTYTGNVATFASATVTFDALDLDPEVEYTASISTINTVAPANQTIAQDNFNVTLAQEGSNNFDVKIYTDNYPSEISWKIRNSSNTVVAQGGPYQAGTADQWGGGGPDANTVKSHYVSLADAAAGCYTVELIDSFGDGWSLGNTQHGIEIVSDGEIVYSQFVGNFGASSTTASAFRADGTLDNKTVSVKTFAMYPNPTTGILNFSTQETVSVSVIDVTGKTVFTAANINDGDSINLSQLQKGMYIAQVKGEKTQTTEKIVIN</sequence>
<reference evidence="8 9" key="1">
    <citation type="submission" date="2015-08" db="EMBL/GenBank/DDBJ databases">
        <title>Whole genome sequence of Flavobacterium akiainvivens IK-1T, from decaying Wikstroemia oahuensis, an endemic Hawaiian shrub.</title>
        <authorList>
            <person name="Wan X."/>
            <person name="Hou S."/>
            <person name="Saito J."/>
            <person name="Donachie S."/>
        </authorList>
    </citation>
    <scope>NUCLEOTIDE SEQUENCE [LARGE SCALE GENOMIC DNA]</scope>
    <source>
        <strain evidence="8 9">IK-1</strain>
    </source>
</reference>
<dbReference type="InterPro" id="IPR013740">
    <property type="entry name" value="Redoxin"/>
</dbReference>
<dbReference type="InterPro" id="IPR050553">
    <property type="entry name" value="Thioredoxin_ResA/DsbE_sf"/>
</dbReference>
<keyword evidence="3" id="KW-0201">Cytochrome c-type biogenesis</keyword>
<evidence type="ECO:0000256" key="5">
    <source>
        <dbReference type="ARBA" id="ARBA00023284"/>
    </source>
</evidence>
<keyword evidence="5" id="KW-0676">Redox-active center</keyword>
<dbReference type="PANTHER" id="PTHR42852">
    <property type="entry name" value="THIOL:DISULFIDE INTERCHANGE PROTEIN DSBE"/>
    <property type="match status" value="1"/>
</dbReference>
<evidence type="ECO:0000256" key="3">
    <source>
        <dbReference type="ARBA" id="ARBA00022748"/>
    </source>
</evidence>
<dbReference type="RefSeq" id="WP_054408156.1">
    <property type="nucleotide sequence ID" value="NZ_FOYA01000001.1"/>
</dbReference>
<gene>
    <name evidence="8" type="ORF">AM493_11315</name>
</gene>
<keyword evidence="4" id="KW-1015">Disulfide bond</keyword>
<dbReference type="PROSITE" id="PS51352">
    <property type="entry name" value="THIOREDOXIN_2"/>
    <property type="match status" value="1"/>
</dbReference>
<evidence type="ECO:0000313" key="8">
    <source>
        <dbReference type="EMBL" id="KOS06558.1"/>
    </source>
</evidence>
<keyword evidence="2 6" id="KW-0732">Signal</keyword>
<dbReference type="NCBIfam" id="TIGR04183">
    <property type="entry name" value="Por_Secre_tail"/>
    <property type="match status" value="1"/>
</dbReference>
<dbReference type="SUPFAM" id="SSF52833">
    <property type="entry name" value="Thioredoxin-like"/>
    <property type="match status" value="1"/>
</dbReference>
<dbReference type="Pfam" id="PF18962">
    <property type="entry name" value="Por_Secre_tail"/>
    <property type="match status" value="1"/>
</dbReference>
<dbReference type="PANTHER" id="PTHR42852:SF6">
    <property type="entry name" value="THIOL:DISULFIDE INTERCHANGE PROTEIN DSBE"/>
    <property type="match status" value="1"/>
</dbReference>
<evidence type="ECO:0000256" key="1">
    <source>
        <dbReference type="ARBA" id="ARBA00004196"/>
    </source>
</evidence>
<feature type="signal peptide" evidence="6">
    <location>
        <begin position="1"/>
        <end position="19"/>
    </location>
</feature>
<evidence type="ECO:0000313" key="9">
    <source>
        <dbReference type="Proteomes" id="UP000037755"/>
    </source>
</evidence>
<proteinExistence type="predicted"/>
<dbReference type="InterPro" id="IPR013766">
    <property type="entry name" value="Thioredoxin_domain"/>
</dbReference>
<dbReference type="Proteomes" id="UP000037755">
    <property type="component" value="Unassembled WGS sequence"/>
</dbReference>
<dbReference type="GO" id="GO:0016491">
    <property type="term" value="F:oxidoreductase activity"/>
    <property type="evidence" value="ECO:0007669"/>
    <property type="project" value="InterPro"/>
</dbReference>
<dbReference type="GO" id="GO:0017004">
    <property type="term" value="P:cytochrome complex assembly"/>
    <property type="evidence" value="ECO:0007669"/>
    <property type="project" value="UniProtKB-KW"/>
</dbReference>
<comment type="subcellular location">
    <subcellularLocation>
        <location evidence="1">Cell envelope</location>
    </subcellularLocation>
</comment>
<dbReference type="Gene3D" id="3.40.30.10">
    <property type="entry name" value="Glutaredoxin"/>
    <property type="match status" value="1"/>
</dbReference>
<evidence type="ECO:0000259" key="7">
    <source>
        <dbReference type="PROSITE" id="PS51352"/>
    </source>
</evidence>
<protein>
    <recommendedName>
        <fullName evidence="7">Thioredoxin domain-containing protein</fullName>
    </recommendedName>
</protein>
<accession>A0A0M8MJ01</accession>
<dbReference type="InterPro" id="IPR036249">
    <property type="entry name" value="Thioredoxin-like_sf"/>
</dbReference>
<evidence type="ECO:0000256" key="2">
    <source>
        <dbReference type="ARBA" id="ARBA00022729"/>
    </source>
</evidence>
<feature type="chain" id="PRO_5005818453" description="Thioredoxin domain-containing protein" evidence="6">
    <location>
        <begin position="20"/>
        <end position="484"/>
    </location>
</feature>
<evidence type="ECO:0000256" key="6">
    <source>
        <dbReference type="SAM" id="SignalP"/>
    </source>
</evidence>
<dbReference type="GO" id="GO:0030313">
    <property type="term" value="C:cell envelope"/>
    <property type="evidence" value="ECO:0007669"/>
    <property type="project" value="UniProtKB-SubCell"/>
</dbReference>
<organism evidence="8 9">
    <name type="scientific">Flavobacterium akiainvivens</name>
    <dbReference type="NCBI Taxonomy" id="1202724"/>
    <lineage>
        <taxon>Bacteria</taxon>
        <taxon>Pseudomonadati</taxon>
        <taxon>Bacteroidota</taxon>
        <taxon>Flavobacteriia</taxon>
        <taxon>Flavobacteriales</taxon>
        <taxon>Flavobacteriaceae</taxon>
        <taxon>Flavobacterium</taxon>
    </lineage>
</organism>
<dbReference type="CDD" id="cd02966">
    <property type="entry name" value="TlpA_like_family"/>
    <property type="match status" value="1"/>
</dbReference>